<feature type="coiled-coil region" evidence="11">
    <location>
        <begin position="308"/>
        <end position="339"/>
    </location>
</feature>
<name>A0A6P3W973_CLUHA</name>
<keyword evidence="4 12" id="KW-0812">Transmembrane</keyword>
<dbReference type="PANTHER" id="PTHR43394:SF14">
    <property type="entry name" value="TRANSPORTER 2, ATP BINDING CASSETTE SUBFAMILY B"/>
    <property type="match status" value="1"/>
</dbReference>
<evidence type="ECO:0000256" key="3">
    <source>
        <dbReference type="ARBA" id="ARBA00022448"/>
    </source>
</evidence>
<dbReference type="GO" id="GO:0015421">
    <property type="term" value="F:ABC-type oligopeptide transporter activity"/>
    <property type="evidence" value="ECO:0007669"/>
    <property type="project" value="TreeGrafter"/>
</dbReference>
<dbReference type="InterPro" id="IPR003593">
    <property type="entry name" value="AAA+_ATPase"/>
</dbReference>
<gene>
    <name evidence="16" type="primary">tap2t</name>
</gene>
<dbReference type="PROSITE" id="PS50929">
    <property type="entry name" value="ABC_TM1F"/>
    <property type="match status" value="1"/>
</dbReference>
<dbReference type="GeneID" id="105908575"/>
<dbReference type="SUPFAM" id="SSF52540">
    <property type="entry name" value="P-loop containing nucleoside triphosphate hydrolases"/>
    <property type="match status" value="1"/>
</dbReference>
<keyword evidence="7" id="KW-0653">Protein transport</keyword>
<evidence type="ECO:0000256" key="10">
    <source>
        <dbReference type="ARBA" id="ARBA00023136"/>
    </source>
</evidence>
<accession>A0A6P3W973</accession>
<dbReference type="Pfam" id="PF00664">
    <property type="entry name" value="ABC_membrane"/>
    <property type="match status" value="1"/>
</dbReference>
<feature type="transmembrane region" description="Helical" evidence="12">
    <location>
        <begin position="12"/>
        <end position="31"/>
    </location>
</feature>
<dbReference type="InterPro" id="IPR039421">
    <property type="entry name" value="Type_1_exporter"/>
</dbReference>
<dbReference type="FunFam" id="3.40.50.300:FF:000140">
    <property type="entry name" value="Lipid A export ATP-binding/permease protein MsbA"/>
    <property type="match status" value="1"/>
</dbReference>
<protein>
    <submittedName>
        <fullName evidence="16">Antigen peptide transporter 2</fullName>
    </submittedName>
</protein>
<dbReference type="KEGG" id="char:105908575"/>
<evidence type="ECO:0000256" key="7">
    <source>
        <dbReference type="ARBA" id="ARBA00022856"/>
    </source>
</evidence>
<keyword evidence="10 12" id="KW-0472">Membrane</keyword>
<dbReference type="PROSITE" id="PS50893">
    <property type="entry name" value="ABC_TRANSPORTER_2"/>
    <property type="match status" value="1"/>
</dbReference>
<dbReference type="GO" id="GO:0005524">
    <property type="term" value="F:ATP binding"/>
    <property type="evidence" value="ECO:0007669"/>
    <property type="project" value="UniProtKB-KW"/>
</dbReference>
<evidence type="ECO:0000256" key="1">
    <source>
        <dbReference type="ARBA" id="ARBA00004127"/>
    </source>
</evidence>
<dbReference type="SMART" id="SM00382">
    <property type="entry name" value="AAA"/>
    <property type="match status" value="1"/>
</dbReference>
<keyword evidence="8" id="KW-1278">Translocase</keyword>
<dbReference type="Gene3D" id="1.20.1560.10">
    <property type="entry name" value="ABC transporter type 1, transmembrane domain"/>
    <property type="match status" value="2"/>
</dbReference>
<keyword evidence="9 12" id="KW-1133">Transmembrane helix</keyword>
<evidence type="ECO:0000256" key="12">
    <source>
        <dbReference type="SAM" id="Phobius"/>
    </source>
</evidence>
<evidence type="ECO:0000256" key="11">
    <source>
        <dbReference type="SAM" id="Coils"/>
    </source>
</evidence>
<dbReference type="GO" id="GO:0012505">
    <property type="term" value="C:endomembrane system"/>
    <property type="evidence" value="ECO:0007669"/>
    <property type="project" value="UniProtKB-SubCell"/>
</dbReference>
<evidence type="ECO:0000259" key="14">
    <source>
        <dbReference type="PROSITE" id="PS50929"/>
    </source>
</evidence>
<sequence>MSGTLQHTLLPYVFVLTFDAILWLLAWLLLITNSVGVTWLWCYRLVCWGILHYLAQLINIENGQTVLTRWVAALCLTSPAYEAGKTLGLFNSSNNCTVPDVGMVVLYVASASMACLLWEWGFPDKANGDNGKEKKKQEARALLMRVMRYSAPDYLYLAAAFLFLTLTALGETYIPIYVGKVIDILSGTYDHNGFLWAIGLMGLYSLGSSLFGGLRGGMFMCTLCRLNKRVRHMLFQNLMRQEINFFEENKPGSLSSRLISDTDKMGRSVAMNVNVLLRSLVKTVGMLYFMLGLSWELTLLACVEMPLVAALQNNYNKFSQDLTQQLQDCQAETREMASEAIGAVRTVRSFHAESQELGRYEEALKRMSHIKRRKGIYSAVFLLLRRMVTVGIKVLMLLQGRVLISTQQLSMGSLLSFVLYQKDMATNMKHLVYIYGDMLSTATSSVKVFQLLDRKPKMKEEGSSAPQQLKGKLAFHNVTFSYPSSPDIQALKNVTLEVGAGKMTALVGPSGGGKSSCVSLLQRFYEPQEGEVLLDGKPLHFYPQQYLHSKMAMVSQNPVLFSGSVRYNIKYGLKGCSDEQVEEAAKRANADNFICKLEDGYNTDVGECGGQLSSGQKQCIAIARALVRRPQILILDECTSSMDVNTQEAVQAVLNGAEGQTVLVIAHRLQTVERADHIIFMDNGEVLEQGTQQQLMDMKGQYYRLKEKLFHAD</sequence>
<keyword evidence="7" id="KW-0571">Peptide transport</keyword>
<dbReference type="InterPro" id="IPR017871">
    <property type="entry name" value="ABC_transporter-like_CS"/>
</dbReference>
<feature type="transmembrane region" description="Helical" evidence="12">
    <location>
        <begin position="194"/>
        <end position="223"/>
    </location>
</feature>
<organism evidence="15 16">
    <name type="scientific">Clupea harengus</name>
    <name type="common">Atlantic herring</name>
    <dbReference type="NCBI Taxonomy" id="7950"/>
    <lineage>
        <taxon>Eukaryota</taxon>
        <taxon>Metazoa</taxon>
        <taxon>Chordata</taxon>
        <taxon>Craniata</taxon>
        <taxon>Vertebrata</taxon>
        <taxon>Euteleostomi</taxon>
        <taxon>Actinopterygii</taxon>
        <taxon>Neopterygii</taxon>
        <taxon>Teleostei</taxon>
        <taxon>Clupei</taxon>
        <taxon>Clupeiformes</taxon>
        <taxon>Clupeoidei</taxon>
        <taxon>Clupeidae</taxon>
        <taxon>Clupea</taxon>
    </lineage>
</organism>
<evidence type="ECO:0000256" key="8">
    <source>
        <dbReference type="ARBA" id="ARBA00022967"/>
    </source>
</evidence>
<dbReference type="InterPro" id="IPR011527">
    <property type="entry name" value="ABC1_TM_dom"/>
</dbReference>
<evidence type="ECO:0000256" key="2">
    <source>
        <dbReference type="ARBA" id="ARBA00006493"/>
    </source>
</evidence>
<keyword evidence="3" id="KW-0813">Transport</keyword>
<keyword evidence="5" id="KW-0547">Nucleotide-binding</keyword>
<evidence type="ECO:0000256" key="5">
    <source>
        <dbReference type="ARBA" id="ARBA00022741"/>
    </source>
</evidence>
<dbReference type="PANTHER" id="PTHR43394">
    <property type="entry name" value="ATP-DEPENDENT PERMEASE MDL1, MITOCHONDRIAL"/>
    <property type="match status" value="1"/>
</dbReference>
<dbReference type="RefSeq" id="XP_012692561.2">
    <property type="nucleotide sequence ID" value="XM_012837107.2"/>
</dbReference>
<keyword evidence="15" id="KW-1185">Reference proteome</keyword>
<dbReference type="CDD" id="cd18590">
    <property type="entry name" value="ABC_6TM_TAP2"/>
    <property type="match status" value="1"/>
</dbReference>
<reference evidence="16" key="1">
    <citation type="submission" date="2025-08" db="UniProtKB">
        <authorList>
            <consortium name="RefSeq"/>
        </authorList>
    </citation>
    <scope>IDENTIFICATION</scope>
</reference>
<dbReference type="InterPro" id="IPR003439">
    <property type="entry name" value="ABC_transporter-like_ATP-bd"/>
</dbReference>
<feature type="transmembrane region" description="Helical" evidence="12">
    <location>
        <begin position="154"/>
        <end position="174"/>
    </location>
</feature>
<proteinExistence type="inferred from homology"/>
<dbReference type="AlphaFoldDB" id="A0A6P3W973"/>
<evidence type="ECO:0000256" key="6">
    <source>
        <dbReference type="ARBA" id="ARBA00022840"/>
    </source>
</evidence>
<feature type="domain" description="ABC transporter" evidence="13">
    <location>
        <begin position="473"/>
        <end position="708"/>
    </location>
</feature>
<dbReference type="Gene3D" id="3.40.50.300">
    <property type="entry name" value="P-loop containing nucleotide triphosphate hydrolases"/>
    <property type="match status" value="1"/>
</dbReference>
<dbReference type="OrthoDB" id="6500128at2759"/>
<evidence type="ECO:0000313" key="16">
    <source>
        <dbReference type="RefSeq" id="XP_012692561.2"/>
    </source>
</evidence>
<evidence type="ECO:0000256" key="4">
    <source>
        <dbReference type="ARBA" id="ARBA00022692"/>
    </source>
</evidence>
<dbReference type="InterPro" id="IPR027417">
    <property type="entry name" value="P-loop_NTPase"/>
</dbReference>
<keyword evidence="11" id="KW-0175">Coiled coil</keyword>
<evidence type="ECO:0000256" key="9">
    <source>
        <dbReference type="ARBA" id="ARBA00022989"/>
    </source>
</evidence>
<dbReference type="CTD" id="556826"/>
<dbReference type="GO" id="GO:0016887">
    <property type="term" value="F:ATP hydrolysis activity"/>
    <property type="evidence" value="ECO:0007669"/>
    <property type="project" value="InterPro"/>
</dbReference>
<evidence type="ECO:0000259" key="13">
    <source>
        <dbReference type="PROSITE" id="PS50893"/>
    </source>
</evidence>
<comment type="subcellular location">
    <subcellularLocation>
        <location evidence="1">Endomembrane system</location>
        <topology evidence="1">Multi-pass membrane protein</topology>
    </subcellularLocation>
</comment>
<keyword evidence="6" id="KW-0067">ATP-binding</keyword>
<dbReference type="Pfam" id="PF00005">
    <property type="entry name" value="ABC_tran"/>
    <property type="match status" value="1"/>
</dbReference>
<dbReference type="SUPFAM" id="SSF90123">
    <property type="entry name" value="ABC transporter transmembrane region"/>
    <property type="match status" value="1"/>
</dbReference>
<feature type="domain" description="ABC transmembrane type-1" evidence="14">
    <location>
        <begin position="158"/>
        <end position="440"/>
    </location>
</feature>
<evidence type="ECO:0000313" key="15">
    <source>
        <dbReference type="Proteomes" id="UP000515152"/>
    </source>
</evidence>
<dbReference type="GO" id="GO:0016020">
    <property type="term" value="C:membrane"/>
    <property type="evidence" value="ECO:0007669"/>
    <property type="project" value="InterPro"/>
</dbReference>
<dbReference type="PROSITE" id="PS00211">
    <property type="entry name" value="ABC_TRANSPORTER_1"/>
    <property type="match status" value="1"/>
</dbReference>
<dbReference type="Proteomes" id="UP000515152">
    <property type="component" value="Chromosome 23"/>
</dbReference>
<dbReference type="InterPro" id="IPR036640">
    <property type="entry name" value="ABC1_TM_sf"/>
</dbReference>
<comment type="similarity">
    <text evidence="2">Belongs to the ABC transporter superfamily. ABCB family. MHC peptide exporter (TC 3.A.1.209) subfamily.</text>
</comment>